<dbReference type="CDD" id="cd06257">
    <property type="entry name" value="DnaJ"/>
    <property type="match status" value="1"/>
</dbReference>
<dbReference type="InterPro" id="IPR001623">
    <property type="entry name" value="DnaJ_domain"/>
</dbReference>
<organism evidence="3 4">
    <name type="scientific">Thiopseudomonas acetoxidans</name>
    <dbReference type="NCBI Taxonomy" id="3041622"/>
    <lineage>
        <taxon>Bacteria</taxon>
        <taxon>Pseudomonadati</taxon>
        <taxon>Pseudomonadota</taxon>
        <taxon>Gammaproteobacteria</taxon>
        <taxon>Pseudomonadales</taxon>
        <taxon>Pseudomonadaceae</taxon>
        <taxon>Thiopseudomonas</taxon>
    </lineage>
</organism>
<evidence type="ECO:0000259" key="2">
    <source>
        <dbReference type="PROSITE" id="PS50076"/>
    </source>
</evidence>
<dbReference type="InterPro" id="IPR036869">
    <property type="entry name" value="J_dom_sf"/>
</dbReference>
<evidence type="ECO:0000256" key="1">
    <source>
        <dbReference type="ARBA" id="ARBA00023186"/>
    </source>
</evidence>
<gene>
    <name evidence="3" type="ORF">QEZ41_02375</name>
</gene>
<reference evidence="3 4" key="1">
    <citation type="submission" date="2023-06" db="EMBL/GenBank/DDBJ databases">
        <title>Thiopseudomonas sp. CY1220 draft genome sequence.</title>
        <authorList>
            <person name="Zhao G."/>
            <person name="An M."/>
        </authorList>
    </citation>
    <scope>NUCLEOTIDE SEQUENCE [LARGE SCALE GENOMIC DNA]</scope>
    <source>
        <strain evidence="3 4">CY1220</strain>
    </source>
</reference>
<keyword evidence="4" id="KW-1185">Reference proteome</keyword>
<name>A0ABT7SLR5_9GAMM</name>
<dbReference type="EMBL" id="JAUCDY010000002">
    <property type="protein sequence ID" value="MDM7857126.1"/>
    <property type="molecule type" value="Genomic_DNA"/>
</dbReference>
<dbReference type="Pfam" id="PF12339">
    <property type="entry name" value="DNAJ_related"/>
    <property type="match status" value="1"/>
</dbReference>
<dbReference type="SMART" id="SM00271">
    <property type="entry name" value="DnaJ"/>
    <property type="match status" value="1"/>
</dbReference>
<evidence type="ECO:0000313" key="3">
    <source>
        <dbReference type="EMBL" id="MDM7857126.1"/>
    </source>
</evidence>
<dbReference type="Proteomes" id="UP001241056">
    <property type="component" value="Unassembled WGS sequence"/>
</dbReference>
<sequence>MFTHPPTPSMVVIKTVIQILEQHPAGITEYQLIQELRKQELEVFVKADLQEPLSLFQTHFLLFHLLYQLRDQLHAQQLATLEIHTLSIRLTPWREGAEGLCVQDKLREYYLDVSQLESTDREAVEELLSFSQLRLTQQDSAQEALIALGFAATPSTPCAQQIQTRYRQLVSQHHPDRGGCTVQVQALNSAYETLKKQGYLRQS</sequence>
<proteinExistence type="predicted"/>
<accession>A0ABT7SLR5</accession>
<dbReference type="InterPro" id="IPR021059">
    <property type="entry name" value="DnaJ-related_N"/>
</dbReference>
<dbReference type="PROSITE" id="PS50076">
    <property type="entry name" value="DNAJ_2"/>
    <property type="match status" value="1"/>
</dbReference>
<feature type="domain" description="J" evidence="2">
    <location>
        <begin position="143"/>
        <end position="203"/>
    </location>
</feature>
<dbReference type="RefSeq" id="WP_289409778.1">
    <property type="nucleotide sequence ID" value="NZ_JAUCDY010000002.1"/>
</dbReference>
<dbReference type="Gene3D" id="1.10.287.110">
    <property type="entry name" value="DnaJ domain"/>
    <property type="match status" value="1"/>
</dbReference>
<keyword evidence="1" id="KW-0143">Chaperone</keyword>
<comment type="caution">
    <text evidence="3">The sequence shown here is derived from an EMBL/GenBank/DDBJ whole genome shotgun (WGS) entry which is preliminary data.</text>
</comment>
<dbReference type="SUPFAM" id="SSF46565">
    <property type="entry name" value="Chaperone J-domain"/>
    <property type="match status" value="1"/>
</dbReference>
<protein>
    <submittedName>
        <fullName evidence="3">DNA-J related domain-containing protein</fullName>
    </submittedName>
</protein>
<evidence type="ECO:0000313" key="4">
    <source>
        <dbReference type="Proteomes" id="UP001241056"/>
    </source>
</evidence>